<comment type="caution">
    <text evidence="1">The sequence shown here is derived from an EMBL/GenBank/DDBJ whole genome shotgun (WGS) entry which is preliminary data.</text>
</comment>
<dbReference type="Proteomes" id="UP000681720">
    <property type="component" value="Unassembled WGS sequence"/>
</dbReference>
<organism evidence="1 2">
    <name type="scientific">Rotaria magnacalcarata</name>
    <dbReference type="NCBI Taxonomy" id="392030"/>
    <lineage>
        <taxon>Eukaryota</taxon>
        <taxon>Metazoa</taxon>
        <taxon>Spiralia</taxon>
        <taxon>Gnathifera</taxon>
        <taxon>Rotifera</taxon>
        <taxon>Eurotatoria</taxon>
        <taxon>Bdelloidea</taxon>
        <taxon>Philodinida</taxon>
        <taxon>Philodinidae</taxon>
        <taxon>Rotaria</taxon>
    </lineage>
</organism>
<dbReference type="AlphaFoldDB" id="A0A8S3JHQ3"/>
<feature type="non-terminal residue" evidence="1">
    <location>
        <position position="135"/>
    </location>
</feature>
<evidence type="ECO:0000313" key="2">
    <source>
        <dbReference type="Proteomes" id="UP000681720"/>
    </source>
</evidence>
<protein>
    <submittedName>
        <fullName evidence="1">Uncharacterized protein</fullName>
    </submittedName>
</protein>
<sequence>MHQDYNQDPPPLDTVARIVNIFHEDTIGQEFFDTVLDLFTTFDRTNHFQDRAMFANDRTHILNSILCSFTAADTLPKIQDRIDSYFYICCRIDEYDIRVRPYYQLWSATGHNKELRQALHNFLVQIFVETKGAKP</sequence>
<dbReference type="EMBL" id="CAJOBJ010362718">
    <property type="protein sequence ID" value="CAF5219141.1"/>
    <property type="molecule type" value="Genomic_DNA"/>
</dbReference>
<evidence type="ECO:0000313" key="1">
    <source>
        <dbReference type="EMBL" id="CAF5219141.1"/>
    </source>
</evidence>
<accession>A0A8S3JHQ3</accession>
<gene>
    <name evidence="1" type="ORF">GIL414_LOCUS83327</name>
</gene>
<reference evidence="1" key="1">
    <citation type="submission" date="2021-02" db="EMBL/GenBank/DDBJ databases">
        <authorList>
            <person name="Nowell W R."/>
        </authorList>
    </citation>
    <scope>NUCLEOTIDE SEQUENCE</scope>
</reference>
<name>A0A8S3JHQ3_9BILA</name>
<proteinExistence type="predicted"/>